<name>A0A8J3CNY4_9BURK</name>
<dbReference type="EMBL" id="BMZG01000012">
    <property type="protein sequence ID" value="GHA78410.1"/>
    <property type="molecule type" value="Genomic_DNA"/>
</dbReference>
<accession>A0A8J3CNY4</accession>
<reference evidence="1" key="2">
    <citation type="submission" date="2020-09" db="EMBL/GenBank/DDBJ databases">
        <authorList>
            <person name="Sun Q."/>
            <person name="Kim S."/>
        </authorList>
    </citation>
    <scope>NUCLEOTIDE SEQUENCE</scope>
    <source>
        <strain evidence="1">KCTC 32501</strain>
    </source>
</reference>
<comment type="caution">
    <text evidence="1">The sequence shown here is derived from an EMBL/GenBank/DDBJ whole genome shotgun (WGS) entry which is preliminary data.</text>
</comment>
<reference evidence="1" key="1">
    <citation type="journal article" date="2014" name="Int. J. Syst. Evol. Microbiol.">
        <title>Complete genome sequence of Corynebacterium casei LMG S-19264T (=DSM 44701T), isolated from a smear-ripened cheese.</title>
        <authorList>
            <consortium name="US DOE Joint Genome Institute (JGI-PGF)"/>
            <person name="Walter F."/>
            <person name="Albersmeier A."/>
            <person name="Kalinowski J."/>
            <person name="Ruckert C."/>
        </authorList>
    </citation>
    <scope>NUCLEOTIDE SEQUENCE</scope>
    <source>
        <strain evidence="1">KCTC 32501</strain>
    </source>
</reference>
<organism evidence="1 2">
    <name type="scientific">Formosimonas limnophila</name>
    <dbReference type="NCBI Taxonomy" id="1384487"/>
    <lineage>
        <taxon>Bacteria</taxon>
        <taxon>Pseudomonadati</taxon>
        <taxon>Pseudomonadota</taxon>
        <taxon>Betaproteobacteria</taxon>
        <taxon>Burkholderiales</taxon>
        <taxon>Burkholderiaceae</taxon>
        <taxon>Formosimonas</taxon>
    </lineage>
</organism>
<dbReference type="AlphaFoldDB" id="A0A8J3CNY4"/>
<keyword evidence="2" id="KW-1185">Reference proteome</keyword>
<proteinExistence type="predicted"/>
<gene>
    <name evidence="1" type="ORF">GCM10009007_19280</name>
</gene>
<protein>
    <submittedName>
        <fullName evidence="1">Uncharacterized protein</fullName>
    </submittedName>
</protein>
<dbReference type="RefSeq" id="WP_189493762.1">
    <property type="nucleotide sequence ID" value="NZ_BMZG01000012.1"/>
</dbReference>
<dbReference type="Proteomes" id="UP000614287">
    <property type="component" value="Unassembled WGS sequence"/>
</dbReference>
<evidence type="ECO:0000313" key="1">
    <source>
        <dbReference type="EMBL" id="GHA78410.1"/>
    </source>
</evidence>
<evidence type="ECO:0000313" key="2">
    <source>
        <dbReference type="Proteomes" id="UP000614287"/>
    </source>
</evidence>
<sequence length="133" mass="14774">MDTTLATSIEPYRQNLAEWVAEYIASAVGVVIDEVTVQTQAVDVYRLYAAHAQYDFTDVQMVSIDSMVSQSEWAQIMPLFRLYVERANATALESASIYGVELYGRSSSEIASDISIKEDELKGLAFDFAIVTV</sequence>